<proteinExistence type="predicted"/>
<evidence type="ECO:0000256" key="1">
    <source>
        <dbReference type="ARBA" id="ARBA00001946"/>
    </source>
</evidence>
<sequence>MVNLTDRGDNDDKIICVHCDDPMYDDYHSVNDLPDYELREIEWFFEDYQDVMHLDVDVEGFLGTDKAHESIQMCRERYRDEFPNGLSST</sequence>
<keyword evidence="5" id="KW-0460">Magnesium</keyword>
<keyword evidence="7" id="KW-1185">Reference proteome</keyword>
<dbReference type="GO" id="GO:0000287">
    <property type="term" value="F:magnesium ion binding"/>
    <property type="evidence" value="ECO:0007669"/>
    <property type="project" value="InterPro"/>
</dbReference>
<dbReference type="Gene3D" id="3.90.80.10">
    <property type="entry name" value="Inorganic pyrophosphatase"/>
    <property type="match status" value="1"/>
</dbReference>
<evidence type="ECO:0000256" key="5">
    <source>
        <dbReference type="ARBA" id="ARBA00022842"/>
    </source>
</evidence>
<dbReference type="GO" id="GO:0005737">
    <property type="term" value="C:cytoplasm"/>
    <property type="evidence" value="ECO:0007669"/>
    <property type="project" value="InterPro"/>
</dbReference>
<evidence type="ECO:0000313" key="6">
    <source>
        <dbReference type="EMBL" id="PEN14826.1"/>
    </source>
</evidence>
<dbReference type="GO" id="GO:0004427">
    <property type="term" value="F:inorganic diphosphate phosphatase activity"/>
    <property type="evidence" value="ECO:0007669"/>
    <property type="project" value="UniProtKB-EC"/>
</dbReference>
<gene>
    <name evidence="6" type="ORF">CRI94_00580</name>
</gene>
<organism evidence="6 7">
    <name type="scientific">Longibacter salinarum</name>
    <dbReference type="NCBI Taxonomy" id="1850348"/>
    <lineage>
        <taxon>Bacteria</taxon>
        <taxon>Pseudomonadati</taxon>
        <taxon>Rhodothermota</taxon>
        <taxon>Rhodothermia</taxon>
        <taxon>Rhodothermales</taxon>
        <taxon>Salisaetaceae</taxon>
        <taxon>Longibacter</taxon>
    </lineage>
</organism>
<keyword evidence="3" id="KW-0479">Metal-binding</keyword>
<comment type="cofactor">
    <cofactor evidence="1">
        <name>Mg(2+)</name>
        <dbReference type="ChEBI" id="CHEBI:18420"/>
    </cofactor>
</comment>
<dbReference type="OrthoDB" id="5187599at2"/>
<dbReference type="EC" id="3.6.1.1" evidence="2"/>
<dbReference type="GO" id="GO:0006796">
    <property type="term" value="P:phosphate-containing compound metabolic process"/>
    <property type="evidence" value="ECO:0007669"/>
    <property type="project" value="InterPro"/>
</dbReference>
<comment type="caution">
    <text evidence="6">The sequence shown here is derived from an EMBL/GenBank/DDBJ whole genome shotgun (WGS) entry which is preliminary data.</text>
</comment>
<evidence type="ECO:0000313" key="7">
    <source>
        <dbReference type="Proteomes" id="UP000220102"/>
    </source>
</evidence>
<evidence type="ECO:0000256" key="4">
    <source>
        <dbReference type="ARBA" id="ARBA00022801"/>
    </source>
</evidence>
<dbReference type="InterPro" id="IPR008162">
    <property type="entry name" value="Pyrophosphatase"/>
</dbReference>
<evidence type="ECO:0000256" key="2">
    <source>
        <dbReference type="ARBA" id="ARBA00012146"/>
    </source>
</evidence>
<accession>A0A2A8D1N7</accession>
<dbReference type="InterPro" id="IPR036649">
    <property type="entry name" value="Pyrophosphatase_sf"/>
</dbReference>
<name>A0A2A8D1N7_9BACT</name>
<keyword evidence="4" id="KW-0378">Hydrolase</keyword>
<dbReference type="EMBL" id="PDEQ01000001">
    <property type="protein sequence ID" value="PEN14826.1"/>
    <property type="molecule type" value="Genomic_DNA"/>
</dbReference>
<dbReference type="AlphaFoldDB" id="A0A2A8D1N7"/>
<dbReference type="Proteomes" id="UP000220102">
    <property type="component" value="Unassembled WGS sequence"/>
</dbReference>
<dbReference type="PANTHER" id="PTHR10286">
    <property type="entry name" value="INORGANIC PYROPHOSPHATASE"/>
    <property type="match status" value="1"/>
</dbReference>
<reference evidence="6 7" key="1">
    <citation type="submission" date="2017-10" db="EMBL/GenBank/DDBJ databases">
        <title>Draft genome of Longibacter Salinarum.</title>
        <authorList>
            <person name="Goh K.M."/>
            <person name="Shamsir M.S."/>
            <person name="Lim S.W."/>
        </authorList>
    </citation>
    <scope>NUCLEOTIDE SEQUENCE [LARGE SCALE GENOMIC DNA]</scope>
    <source>
        <strain evidence="6 7">KCTC 52045</strain>
    </source>
</reference>
<protein>
    <recommendedName>
        <fullName evidence="2">inorganic diphosphatase</fullName>
        <ecNumber evidence="2">3.6.1.1</ecNumber>
    </recommendedName>
</protein>
<evidence type="ECO:0000256" key="3">
    <source>
        <dbReference type="ARBA" id="ARBA00022723"/>
    </source>
</evidence>
<dbReference type="SUPFAM" id="SSF50324">
    <property type="entry name" value="Inorganic pyrophosphatase"/>
    <property type="match status" value="1"/>
</dbReference>
<dbReference type="Pfam" id="PF00719">
    <property type="entry name" value="Pyrophosphatase"/>
    <property type="match status" value="1"/>
</dbReference>